<protein>
    <submittedName>
        <fullName evidence="1">Permease</fullName>
    </submittedName>
</protein>
<dbReference type="RefSeq" id="WP_095331344.1">
    <property type="nucleotide sequence ID" value="NZ_CP026031.1"/>
</dbReference>
<dbReference type="PANTHER" id="PTHR37305">
    <property type="entry name" value="INTEGRAL MEMBRANE PROTEIN-RELATED"/>
    <property type="match status" value="1"/>
</dbReference>
<accession>A0A268FAP5</accession>
<comment type="caution">
    <text evidence="1">The sequence shown here is derived from an EMBL/GenBank/DDBJ whole genome shotgun (WGS) entry which is preliminary data.</text>
</comment>
<sequence length="236" mass="26803">MIGKLLRADFLKTKRKGFWFLTFLGPFGVVALQMVNYGVRKDYLLKQSEDDWGYYLLNVSSFTPLALALGIVILTSFMASIENETNSWKQLISLPVSKMNVYLSKFTVLAFFLFLSSVLLMVFTIAFGVFLDLGEQTPFVEIVKYSFYPYFAALPILALQLWIATVSQNQGIPITIGILGVIFVYSAMVLPDWMIWKWPSLTNEWNEPMINVLLGIGVGVLLYIAGMIDFTRRDVK</sequence>
<dbReference type="AlphaFoldDB" id="A0A268FAP5"/>
<evidence type="ECO:0000313" key="1">
    <source>
        <dbReference type="EMBL" id="PAD82437.1"/>
    </source>
</evidence>
<dbReference type="Pfam" id="PF12730">
    <property type="entry name" value="ABC2_membrane_4"/>
    <property type="match status" value="1"/>
</dbReference>
<reference evidence="1 2" key="1">
    <citation type="submission" date="2017-07" db="EMBL/GenBank/DDBJ databases">
        <title>Isolation and whole genome analysis of endospore-forming bacteria from heroin.</title>
        <authorList>
            <person name="Kalinowski J."/>
            <person name="Ahrens B."/>
            <person name="Al-Dilaimi A."/>
            <person name="Winkler A."/>
            <person name="Wibberg D."/>
            <person name="Schleenbecker U."/>
            <person name="Ruckert C."/>
            <person name="Wolfel R."/>
            <person name="Grass G."/>
        </authorList>
    </citation>
    <scope>NUCLEOTIDE SEQUENCE [LARGE SCALE GENOMIC DNA]</scope>
    <source>
        <strain evidence="1 2">7521-2</strain>
    </source>
</reference>
<dbReference type="PANTHER" id="PTHR37305:SF1">
    <property type="entry name" value="MEMBRANE PROTEIN"/>
    <property type="match status" value="1"/>
</dbReference>
<proteinExistence type="predicted"/>
<evidence type="ECO:0000313" key="2">
    <source>
        <dbReference type="Proteomes" id="UP000216961"/>
    </source>
</evidence>
<dbReference type="Proteomes" id="UP000216961">
    <property type="component" value="Unassembled WGS sequence"/>
</dbReference>
<dbReference type="CDD" id="cd21809">
    <property type="entry name" value="ABC-2_lan_permease-like"/>
    <property type="match status" value="1"/>
</dbReference>
<dbReference type="EMBL" id="NPBQ01000090">
    <property type="protein sequence ID" value="PAD82437.1"/>
    <property type="molecule type" value="Genomic_DNA"/>
</dbReference>
<organism evidence="1 2">
    <name type="scientific">Niallia circulans</name>
    <name type="common">Bacillus circulans</name>
    <dbReference type="NCBI Taxonomy" id="1397"/>
    <lineage>
        <taxon>Bacteria</taxon>
        <taxon>Bacillati</taxon>
        <taxon>Bacillota</taxon>
        <taxon>Bacilli</taxon>
        <taxon>Bacillales</taxon>
        <taxon>Bacillaceae</taxon>
        <taxon>Niallia</taxon>
    </lineage>
</organism>
<dbReference type="KEGG" id="bcir:C2I06_19975"/>
<name>A0A268FAP5_NIACI</name>
<gene>
    <name evidence="1" type="ORF">CHH57_14915</name>
</gene>